<evidence type="ECO:0000256" key="3">
    <source>
        <dbReference type="ARBA" id="ARBA00023015"/>
    </source>
</evidence>
<dbReference type="CDD" id="cd07377">
    <property type="entry name" value="WHTH_GntR"/>
    <property type="match status" value="1"/>
</dbReference>
<evidence type="ECO:0000313" key="8">
    <source>
        <dbReference type="Proteomes" id="UP000217545"/>
    </source>
</evidence>
<organism evidence="7 8">
    <name type="scientific">Phaeobacter gallaeciensis</name>
    <dbReference type="NCBI Taxonomy" id="60890"/>
    <lineage>
        <taxon>Bacteria</taxon>
        <taxon>Pseudomonadati</taxon>
        <taxon>Pseudomonadota</taxon>
        <taxon>Alphaproteobacteria</taxon>
        <taxon>Rhodobacterales</taxon>
        <taxon>Roseobacteraceae</taxon>
        <taxon>Phaeobacter</taxon>
    </lineage>
</organism>
<dbReference type="InterPro" id="IPR004839">
    <property type="entry name" value="Aminotransferase_I/II_large"/>
</dbReference>
<dbReference type="PRINTS" id="PR00035">
    <property type="entry name" value="HTHGNTR"/>
</dbReference>
<proteinExistence type="inferred from homology"/>
<dbReference type="PANTHER" id="PTHR46577">
    <property type="entry name" value="HTH-TYPE TRANSCRIPTIONAL REGULATORY PROTEIN GABR"/>
    <property type="match status" value="1"/>
</dbReference>
<dbReference type="InterPro" id="IPR015424">
    <property type="entry name" value="PyrdxlP-dep_Trfase"/>
</dbReference>
<dbReference type="PROSITE" id="PS50949">
    <property type="entry name" value="HTH_GNTR"/>
    <property type="match status" value="1"/>
</dbReference>
<reference evidence="7 8" key="1">
    <citation type="journal article" date="2017" name="Front. Microbiol.">
        <title>Phaeobacter piscinae sp. nov., a species of the Roseobacter group and potential aquaculture probiont.</title>
        <authorList>
            <person name="Sonnenschein E.C."/>
            <person name="Phippen C.B.W."/>
            <person name="Nielsen K.F."/>
            <person name="Mateiu R.V."/>
            <person name="Melchiorsen J."/>
            <person name="Gram L."/>
            <person name="Overmann J."/>
            <person name="Freese H.M."/>
        </authorList>
    </citation>
    <scope>NUCLEOTIDE SEQUENCE [LARGE SCALE GENOMIC DNA]</scope>
    <source>
        <strain evidence="7 8">P63</strain>
    </source>
</reference>
<dbReference type="Proteomes" id="UP000217545">
    <property type="component" value="Plasmid pP63_a"/>
</dbReference>
<dbReference type="InterPro" id="IPR036390">
    <property type="entry name" value="WH_DNA-bd_sf"/>
</dbReference>
<gene>
    <name evidence="7" type="ORF">PhaeoP63_03901</name>
</gene>
<evidence type="ECO:0000259" key="6">
    <source>
        <dbReference type="PROSITE" id="PS50949"/>
    </source>
</evidence>
<protein>
    <submittedName>
        <fullName evidence="7">Transcriptional regulator, GntR family</fullName>
    </submittedName>
</protein>
<dbReference type="GO" id="GO:0003700">
    <property type="term" value="F:DNA-binding transcription factor activity"/>
    <property type="evidence" value="ECO:0007669"/>
    <property type="project" value="InterPro"/>
</dbReference>
<evidence type="ECO:0000256" key="5">
    <source>
        <dbReference type="ARBA" id="ARBA00023163"/>
    </source>
</evidence>
<feature type="domain" description="HTH gntR-type" evidence="6">
    <location>
        <begin position="21"/>
        <end position="89"/>
    </location>
</feature>
<dbReference type="GO" id="GO:0030170">
    <property type="term" value="F:pyridoxal phosphate binding"/>
    <property type="evidence" value="ECO:0007669"/>
    <property type="project" value="InterPro"/>
</dbReference>
<evidence type="ECO:0000256" key="1">
    <source>
        <dbReference type="ARBA" id="ARBA00005384"/>
    </source>
</evidence>
<dbReference type="InterPro" id="IPR036388">
    <property type="entry name" value="WH-like_DNA-bd_sf"/>
</dbReference>
<evidence type="ECO:0000313" key="7">
    <source>
        <dbReference type="EMBL" id="ATF07933.1"/>
    </source>
</evidence>
<keyword evidence="2" id="KW-0663">Pyridoxal phosphate</keyword>
<accession>A0AAC9ZDB3</accession>
<dbReference type="Gene3D" id="3.40.640.10">
    <property type="entry name" value="Type I PLP-dependent aspartate aminotransferase-like (Major domain)"/>
    <property type="match status" value="1"/>
</dbReference>
<keyword evidence="5" id="KW-0804">Transcription</keyword>
<dbReference type="SUPFAM" id="SSF46785">
    <property type="entry name" value="Winged helix' DNA-binding domain"/>
    <property type="match status" value="1"/>
</dbReference>
<sequence>MTKARTGAALLSLSLDRDGADTLQVQLLTQLRRLILDRMIAPGSKLPSSRTLAEELSVSRVTVSAVIDQLISEGYLEGRARSGVYVEAELPDQVPEMQSGAAPHVDQVRSDIIPERAAPSAPLQPFDTSSPELTLFPYRQWARHHDQTWRRPDAALLSRIDPFGWPPLREAIADHLREWRGLPCTAEQVFITSGVVEAIGLIAGATLSEGDEVLIEEPGYAVLNRAVHHNRLVSVPSPVDQQGLDIKTALQTTPRAKAAIVTPSRHYPLGVTMPLSRRLELIEWAVARNAYVIEDDFDSEYRFQGKPLPAMMSLSNQDRVIYVGSFSKVIFSALRLGFVVFPKSMLPKVRSALPQLDQQASLMLQPVLARFMQSGDFAIHIRRMRRLYAKRQAAVLTAIKLHAADLLIVDPVPAGMHLVASLTPDLQSRMSDTEAVERAKSAGVTVQPLSSFFAGPPVSRGLVMGFAGFSEEHLEKGVRALAAALRA</sequence>
<dbReference type="GeneID" id="31848251"/>
<dbReference type="InterPro" id="IPR015421">
    <property type="entry name" value="PyrdxlP-dep_Trfase_major"/>
</dbReference>
<geneLocation type="plasmid" evidence="8">
    <name>pp63_a</name>
</geneLocation>
<keyword evidence="3" id="KW-0805">Transcription regulation</keyword>
<dbReference type="RefSeq" id="WP_024099205.1">
    <property type="nucleotide sequence ID" value="NZ_CP010589.1"/>
</dbReference>
<evidence type="ECO:0000256" key="2">
    <source>
        <dbReference type="ARBA" id="ARBA00022898"/>
    </source>
</evidence>
<evidence type="ECO:0000256" key="4">
    <source>
        <dbReference type="ARBA" id="ARBA00023125"/>
    </source>
</evidence>
<dbReference type="InterPro" id="IPR000524">
    <property type="entry name" value="Tscrpt_reg_HTH_GntR"/>
</dbReference>
<dbReference type="SMART" id="SM00345">
    <property type="entry name" value="HTH_GNTR"/>
    <property type="match status" value="1"/>
</dbReference>
<dbReference type="Pfam" id="PF00392">
    <property type="entry name" value="GntR"/>
    <property type="match status" value="1"/>
</dbReference>
<name>A0AAC9ZDB3_9RHOB</name>
<keyword evidence="4" id="KW-0238">DNA-binding</keyword>
<dbReference type="EMBL" id="CP010785">
    <property type="protein sequence ID" value="ATF07933.1"/>
    <property type="molecule type" value="Genomic_DNA"/>
</dbReference>
<dbReference type="InterPro" id="IPR051446">
    <property type="entry name" value="HTH_trans_reg/aminotransferase"/>
</dbReference>
<dbReference type="AlphaFoldDB" id="A0AAC9ZDB3"/>
<keyword evidence="7" id="KW-0614">Plasmid</keyword>
<comment type="similarity">
    <text evidence="1">In the C-terminal section; belongs to the class-I pyridoxal-phosphate-dependent aminotransferase family.</text>
</comment>
<dbReference type="CDD" id="cd00609">
    <property type="entry name" value="AAT_like"/>
    <property type="match status" value="1"/>
</dbReference>
<dbReference type="Gene3D" id="1.10.10.10">
    <property type="entry name" value="Winged helix-like DNA-binding domain superfamily/Winged helix DNA-binding domain"/>
    <property type="match status" value="1"/>
</dbReference>
<dbReference type="SUPFAM" id="SSF53383">
    <property type="entry name" value="PLP-dependent transferases"/>
    <property type="match status" value="1"/>
</dbReference>
<dbReference type="Pfam" id="PF00155">
    <property type="entry name" value="Aminotran_1_2"/>
    <property type="match status" value="1"/>
</dbReference>
<dbReference type="GO" id="GO:0003677">
    <property type="term" value="F:DNA binding"/>
    <property type="evidence" value="ECO:0007669"/>
    <property type="project" value="UniProtKB-KW"/>
</dbReference>
<dbReference type="PANTHER" id="PTHR46577:SF1">
    <property type="entry name" value="HTH-TYPE TRANSCRIPTIONAL REGULATORY PROTEIN GABR"/>
    <property type="match status" value="1"/>
</dbReference>